<reference evidence="7 8" key="1">
    <citation type="submission" date="2010-08" db="EMBL/GenBank/DDBJ databases">
        <title>The draft genome of Desulfovibrio fructosovorans JJ.</title>
        <authorList>
            <consortium name="US DOE Joint Genome Institute (JGI-PGF)"/>
            <person name="Lucas S."/>
            <person name="Copeland A."/>
            <person name="Lapidus A."/>
            <person name="Cheng J.-F."/>
            <person name="Bruce D."/>
            <person name="Goodwin L."/>
            <person name="Pitluck S."/>
            <person name="Land M.L."/>
            <person name="Hauser L."/>
            <person name="Chang Y.-J."/>
            <person name="Jeffries C."/>
            <person name="Wall J.D."/>
            <person name="Stahl D.A."/>
            <person name="Arkin A.P."/>
            <person name="Dehal P."/>
            <person name="Stolyar S.M."/>
            <person name="Hazen T.C."/>
            <person name="Woyke T.J."/>
        </authorList>
    </citation>
    <scope>NUCLEOTIDE SEQUENCE [LARGE SCALE GENOMIC DNA]</scope>
    <source>
        <strain evidence="7 8">JJ</strain>
    </source>
</reference>
<comment type="caution">
    <text evidence="7">The sequence shown here is derived from an EMBL/GenBank/DDBJ whole genome shotgun (WGS) entry which is preliminary data.</text>
</comment>
<keyword evidence="3 7" id="KW-0032">Aminotransferase</keyword>
<evidence type="ECO:0000256" key="5">
    <source>
        <dbReference type="ARBA" id="ARBA00022898"/>
    </source>
</evidence>
<dbReference type="InterPro" id="IPR050596">
    <property type="entry name" value="AspAT/PAT-like"/>
</dbReference>
<sequence>MYLPQPAELRISDDTLDPSCTDGLAHTCPVPGFRSVPRTGVIHVMHRARALGFTSEHPEWANLGQGAPSTSGLPDAPRRIACVECDACEQEYAPVAGRQDLRMKVAEFYNHFHRRGKRSKYTWRNVCIAPGGRAALTRVAAALGNINLGHFIPDYTAYEELLAVFRSFTPIPILLDPETGYRMAPSVLEREIVSRGLGAILTSNPSNPTGRLVAGDELRRWVELSRTYDCALIMDEFYSHYVYGRDEARVSAAAFVEDVDRDPVIVVDGVTKNWRYPGWRVGWIVGPSPVIEAVASAGSFLDGGANHPLQRAAMELLSPEVAEREIAAIKAEFGHKREYLVRELLQLGFEIEAEPAGGFYVWASLKGLPEAFRDAMVFFEKALAEKVIVVPGAFFDVNPGRRRPHSCYKDHIRLSFGPDMEVLRRGVAGLARMLRGGGSL</sequence>
<evidence type="ECO:0000256" key="2">
    <source>
        <dbReference type="ARBA" id="ARBA00007441"/>
    </source>
</evidence>
<dbReference type="EMBL" id="AECZ01000004">
    <property type="protein sequence ID" value="EFL52461.1"/>
    <property type="molecule type" value="Genomic_DNA"/>
</dbReference>
<proteinExistence type="inferred from homology"/>
<dbReference type="InterPro" id="IPR015424">
    <property type="entry name" value="PyrdxlP-dep_Trfase"/>
</dbReference>
<dbReference type="InterPro" id="IPR015421">
    <property type="entry name" value="PyrdxlP-dep_Trfase_major"/>
</dbReference>
<dbReference type="OrthoDB" id="9770700at2"/>
<dbReference type="PANTHER" id="PTHR46383">
    <property type="entry name" value="ASPARTATE AMINOTRANSFERASE"/>
    <property type="match status" value="1"/>
</dbReference>
<dbReference type="GO" id="GO:0006520">
    <property type="term" value="P:amino acid metabolic process"/>
    <property type="evidence" value="ECO:0007669"/>
    <property type="project" value="InterPro"/>
</dbReference>
<dbReference type="InterPro" id="IPR004839">
    <property type="entry name" value="Aminotransferase_I/II_large"/>
</dbReference>
<dbReference type="GO" id="GO:0030170">
    <property type="term" value="F:pyridoxal phosphate binding"/>
    <property type="evidence" value="ECO:0007669"/>
    <property type="project" value="InterPro"/>
</dbReference>
<dbReference type="Gene3D" id="3.40.640.10">
    <property type="entry name" value="Type I PLP-dependent aspartate aminotransferase-like (Major domain)"/>
    <property type="match status" value="1"/>
</dbReference>
<dbReference type="RefSeq" id="WP_005991594.1">
    <property type="nucleotide sequence ID" value="NZ_AECZ01000004.1"/>
</dbReference>
<dbReference type="SUPFAM" id="SSF53383">
    <property type="entry name" value="PLP-dependent transferases"/>
    <property type="match status" value="1"/>
</dbReference>
<keyword evidence="8" id="KW-1185">Reference proteome</keyword>
<keyword evidence="4 7" id="KW-0808">Transferase</keyword>
<dbReference type="AlphaFoldDB" id="E1JTK1"/>
<dbReference type="PANTHER" id="PTHR46383:SF1">
    <property type="entry name" value="ASPARTATE AMINOTRANSFERASE"/>
    <property type="match status" value="1"/>
</dbReference>
<dbReference type="STRING" id="596151.DesfrDRAFT_0950"/>
<evidence type="ECO:0000313" key="8">
    <source>
        <dbReference type="Proteomes" id="UP000006250"/>
    </source>
</evidence>
<protein>
    <submittedName>
        <fullName evidence="7">Aminotransferase class I and II</fullName>
    </submittedName>
</protein>
<gene>
    <name evidence="7" type="ORF">DesfrDRAFT_0950</name>
</gene>
<evidence type="ECO:0000313" key="7">
    <source>
        <dbReference type="EMBL" id="EFL52461.1"/>
    </source>
</evidence>
<keyword evidence="5" id="KW-0663">Pyridoxal phosphate</keyword>
<evidence type="ECO:0000256" key="3">
    <source>
        <dbReference type="ARBA" id="ARBA00022576"/>
    </source>
</evidence>
<comment type="similarity">
    <text evidence="2">Belongs to the class-I pyridoxal-phosphate-dependent aminotransferase family.</text>
</comment>
<feature type="domain" description="Aminotransferase class I/classII large" evidence="6">
    <location>
        <begin position="61"/>
        <end position="427"/>
    </location>
</feature>
<accession>E1JTK1</accession>
<comment type="cofactor">
    <cofactor evidence="1">
        <name>pyridoxal 5'-phosphate</name>
        <dbReference type="ChEBI" id="CHEBI:597326"/>
    </cofactor>
</comment>
<evidence type="ECO:0000256" key="4">
    <source>
        <dbReference type="ARBA" id="ARBA00022679"/>
    </source>
</evidence>
<dbReference type="eggNOG" id="COG0436">
    <property type="taxonomic scope" value="Bacteria"/>
</dbReference>
<evidence type="ECO:0000259" key="6">
    <source>
        <dbReference type="Pfam" id="PF00155"/>
    </source>
</evidence>
<name>E1JTK1_SOLFR</name>
<dbReference type="GO" id="GO:0008483">
    <property type="term" value="F:transaminase activity"/>
    <property type="evidence" value="ECO:0007669"/>
    <property type="project" value="UniProtKB-KW"/>
</dbReference>
<dbReference type="CDD" id="cd00609">
    <property type="entry name" value="AAT_like"/>
    <property type="match status" value="1"/>
</dbReference>
<dbReference type="Pfam" id="PF00155">
    <property type="entry name" value="Aminotran_1_2"/>
    <property type="match status" value="1"/>
</dbReference>
<organism evidence="7 8">
    <name type="scientific">Solidesulfovibrio fructosivorans JJ]</name>
    <dbReference type="NCBI Taxonomy" id="596151"/>
    <lineage>
        <taxon>Bacteria</taxon>
        <taxon>Pseudomonadati</taxon>
        <taxon>Thermodesulfobacteriota</taxon>
        <taxon>Desulfovibrionia</taxon>
        <taxon>Desulfovibrionales</taxon>
        <taxon>Desulfovibrionaceae</taxon>
        <taxon>Solidesulfovibrio</taxon>
    </lineage>
</organism>
<evidence type="ECO:0000256" key="1">
    <source>
        <dbReference type="ARBA" id="ARBA00001933"/>
    </source>
</evidence>
<dbReference type="Proteomes" id="UP000006250">
    <property type="component" value="Unassembled WGS sequence"/>
</dbReference>